<dbReference type="Pfam" id="PF07494">
    <property type="entry name" value="Reg_prop"/>
    <property type="match status" value="2"/>
</dbReference>
<dbReference type="RefSeq" id="WP_169211130.1">
    <property type="nucleotide sequence ID" value="NZ_JAATNW010000005.1"/>
</dbReference>
<dbReference type="Proteomes" id="UP000709336">
    <property type="component" value="Unassembled WGS sequence"/>
</dbReference>
<evidence type="ECO:0000256" key="1">
    <source>
        <dbReference type="SAM" id="SignalP"/>
    </source>
</evidence>
<proteinExistence type="predicted"/>
<evidence type="ECO:0000313" key="3">
    <source>
        <dbReference type="Proteomes" id="UP000709336"/>
    </source>
</evidence>
<feature type="signal peptide" evidence="1">
    <location>
        <begin position="1"/>
        <end position="19"/>
    </location>
</feature>
<reference evidence="2 3" key="1">
    <citation type="submission" date="2020-03" db="EMBL/GenBank/DDBJ databases">
        <title>Alteromonas ponticola sp. nov., isolated from seawater.</title>
        <authorList>
            <person name="Yoon J.-H."/>
            <person name="Kim Y.-O."/>
        </authorList>
    </citation>
    <scope>NUCLEOTIDE SEQUENCE [LARGE SCALE GENOMIC DNA]</scope>
    <source>
        <strain evidence="2 3">MYP5</strain>
    </source>
</reference>
<dbReference type="InterPro" id="IPR011110">
    <property type="entry name" value="Reg_prop"/>
</dbReference>
<organism evidence="2 3">
    <name type="scientific">Alteromonas ponticola</name>
    <dbReference type="NCBI Taxonomy" id="2720613"/>
    <lineage>
        <taxon>Bacteria</taxon>
        <taxon>Pseudomonadati</taxon>
        <taxon>Pseudomonadota</taxon>
        <taxon>Gammaproteobacteria</taxon>
        <taxon>Alteromonadales</taxon>
        <taxon>Alteromonadaceae</taxon>
        <taxon>Alteromonas/Salinimonas group</taxon>
        <taxon>Alteromonas</taxon>
    </lineage>
</organism>
<gene>
    <name evidence="2" type="ORF">HCJ96_11195</name>
</gene>
<keyword evidence="3" id="KW-1185">Reference proteome</keyword>
<name>A0ABX1R2B0_9ALTE</name>
<keyword evidence="1" id="KW-0732">Signal</keyword>
<protein>
    <submittedName>
        <fullName evidence="2">Uncharacterized protein</fullName>
    </submittedName>
</protein>
<comment type="caution">
    <text evidence="2">The sequence shown here is derived from an EMBL/GenBank/DDBJ whole genome shotgun (WGS) entry which is preliminary data.</text>
</comment>
<accession>A0ABX1R2B0</accession>
<sequence length="114" mass="12892">MALQRAILFLIFLSWASTAAQFLPNPNYISYNIEDGLSNSMVHNIAQDSDGYMWFGTEDGLNRFDGLNFTVYRYDPTQVSSLAGNSINQVYLAPDNSLWIATRNGVSRYHKQCV</sequence>
<dbReference type="InterPro" id="IPR015943">
    <property type="entry name" value="WD40/YVTN_repeat-like_dom_sf"/>
</dbReference>
<dbReference type="SUPFAM" id="SSF63829">
    <property type="entry name" value="Calcium-dependent phosphotriesterase"/>
    <property type="match status" value="1"/>
</dbReference>
<evidence type="ECO:0000313" key="2">
    <source>
        <dbReference type="EMBL" id="NMH60589.1"/>
    </source>
</evidence>
<dbReference type="Gene3D" id="2.130.10.10">
    <property type="entry name" value="YVTN repeat-like/Quinoprotein amine dehydrogenase"/>
    <property type="match status" value="1"/>
</dbReference>
<feature type="chain" id="PRO_5045814473" evidence="1">
    <location>
        <begin position="20"/>
        <end position="114"/>
    </location>
</feature>
<dbReference type="EMBL" id="JAATNW010000005">
    <property type="protein sequence ID" value="NMH60589.1"/>
    <property type="molecule type" value="Genomic_DNA"/>
</dbReference>